<sequence>MTIGWFFRKDGSPEPQSGRLHRSTAVFQYTWEQVVTGFWLRYPNPFSTHVLSEDVIQRYVSEDGLLLTKKLLTKTSRVPKWGERFVQGPTNVFVLEESIVDPQTKTLITYTRNLGFTKIMTVDEKCWYRPYPEDASLTELTRIACIESHVFGFAKAIQTFGIERYKRNTAKTEEGLLHTLARLYLSSSNPSDERTPGGVVNRMASLAGRAETIRGTARKATDVARLKTSDFLHASKTPTSHPSS</sequence>
<dbReference type="PROSITE" id="PS50904">
    <property type="entry name" value="PRELI_MSF1"/>
    <property type="match status" value="1"/>
</dbReference>
<keyword evidence="3" id="KW-1185">Reference proteome</keyword>
<dbReference type="InterPro" id="IPR037365">
    <property type="entry name" value="Slowmo/Ups"/>
</dbReference>
<dbReference type="GO" id="GO:0005758">
    <property type="term" value="C:mitochondrial intermembrane space"/>
    <property type="evidence" value="ECO:0007669"/>
    <property type="project" value="InterPro"/>
</dbReference>
<dbReference type="Pfam" id="PF04707">
    <property type="entry name" value="PRELI"/>
    <property type="match status" value="1"/>
</dbReference>
<comment type="caution">
    <text evidence="2">The sequence shown here is derived from an EMBL/GenBank/DDBJ whole genome shotgun (WGS) entry which is preliminary data.</text>
</comment>
<reference evidence="2 3" key="1">
    <citation type="journal article" date="2016" name="Nat. Commun.">
        <title>Extremotolerant tardigrade genome and improved radiotolerance of human cultured cells by tardigrade-unique protein.</title>
        <authorList>
            <person name="Hashimoto T."/>
            <person name="Horikawa D.D."/>
            <person name="Saito Y."/>
            <person name="Kuwahara H."/>
            <person name="Kozuka-Hata H."/>
            <person name="Shin-I T."/>
            <person name="Minakuchi Y."/>
            <person name="Ohishi K."/>
            <person name="Motoyama A."/>
            <person name="Aizu T."/>
            <person name="Enomoto A."/>
            <person name="Kondo K."/>
            <person name="Tanaka S."/>
            <person name="Hara Y."/>
            <person name="Koshikawa S."/>
            <person name="Sagara H."/>
            <person name="Miura T."/>
            <person name="Yokobori S."/>
            <person name="Miyagawa K."/>
            <person name="Suzuki Y."/>
            <person name="Kubo T."/>
            <person name="Oyama M."/>
            <person name="Kohara Y."/>
            <person name="Fujiyama A."/>
            <person name="Arakawa K."/>
            <person name="Katayama T."/>
            <person name="Toyoda A."/>
            <person name="Kunieda T."/>
        </authorList>
    </citation>
    <scope>NUCLEOTIDE SEQUENCE [LARGE SCALE GENOMIC DNA]</scope>
    <source>
        <strain evidence="2 3">YOKOZUNA-1</strain>
    </source>
</reference>
<dbReference type="EMBL" id="BDGG01000002">
    <property type="protein sequence ID" value="GAU92689.1"/>
    <property type="molecule type" value="Genomic_DNA"/>
</dbReference>
<dbReference type="PANTHER" id="PTHR11158">
    <property type="entry name" value="MSF1/PX19 RELATED"/>
    <property type="match status" value="1"/>
</dbReference>
<protein>
    <recommendedName>
        <fullName evidence="1">PRELI/MSF1 domain-containing protein</fullName>
    </recommendedName>
</protein>
<dbReference type="InterPro" id="IPR006797">
    <property type="entry name" value="PRELI/MSF1_dom"/>
</dbReference>
<evidence type="ECO:0000313" key="3">
    <source>
        <dbReference type="Proteomes" id="UP000186922"/>
    </source>
</evidence>
<dbReference type="Proteomes" id="UP000186922">
    <property type="component" value="Unassembled WGS sequence"/>
</dbReference>
<accession>A0A1D1USN7</accession>
<proteinExistence type="predicted"/>
<gene>
    <name evidence="2" type="primary">RvY_04738-1</name>
    <name evidence="2" type="synonym">RvY_04738.1</name>
    <name evidence="2" type="ORF">RvY_04738</name>
</gene>
<dbReference type="OrthoDB" id="341300at2759"/>
<dbReference type="STRING" id="947166.A0A1D1USN7"/>
<evidence type="ECO:0000259" key="1">
    <source>
        <dbReference type="PROSITE" id="PS50904"/>
    </source>
</evidence>
<feature type="domain" description="PRELI/MSF1" evidence="1">
    <location>
        <begin position="18"/>
        <end position="188"/>
    </location>
</feature>
<organism evidence="2 3">
    <name type="scientific">Ramazzottius varieornatus</name>
    <name type="common">Water bear</name>
    <name type="synonym">Tardigrade</name>
    <dbReference type="NCBI Taxonomy" id="947166"/>
    <lineage>
        <taxon>Eukaryota</taxon>
        <taxon>Metazoa</taxon>
        <taxon>Ecdysozoa</taxon>
        <taxon>Tardigrada</taxon>
        <taxon>Eutardigrada</taxon>
        <taxon>Parachela</taxon>
        <taxon>Hypsibioidea</taxon>
        <taxon>Ramazzottiidae</taxon>
        <taxon>Ramazzottius</taxon>
    </lineage>
</organism>
<dbReference type="AlphaFoldDB" id="A0A1D1USN7"/>
<name>A0A1D1USN7_RAMVA</name>
<evidence type="ECO:0000313" key="2">
    <source>
        <dbReference type="EMBL" id="GAU92689.1"/>
    </source>
</evidence>